<organism evidence="2 3">
    <name type="scientific">Faecalibacterium butyricigenerans</name>
    <dbReference type="NCBI Taxonomy" id="1851427"/>
    <lineage>
        <taxon>Bacteria</taxon>
        <taxon>Bacillati</taxon>
        <taxon>Bacillota</taxon>
        <taxon>Clostridia</taxon>
        <taxon>Eubacteriales</taxon>
        <taxon>Oscillospiraceae</taxon>
        <taxon>Faecalibacterium</taxon>
    </lineage>
</organism>
<dbReference type="EMBL" id="JAJEQL010000016">
    <property type="protein sequence ID" value="MCC2199639.1"/>
    <property type="molecule type" value="Genomic_DNA"/>
</dbReference>
<protein>
    <submittedName>
        <fullName evidence="2">Uncharacterized protein</fullName>
    </submittedName>
</protein>
<evidence type="ECO:0000256" key="1">
    <source>
        <dbReference type="SAM" id="SignalP"/>
    </source>
</evidence>
<keyword evidence="1" id="KW-0732">Signal</keyword>
<feature type="signal peptide" evidence="1">
    <location>
        <begin position="1"/>
        <end position="24"/>
    </location>
</feature>
<dbReference type="RefSeq" id="WP_227621148.1">
    <property type="nucleotide sequence ID" value="NZ_JAJEQL010000016.1"/>
</dbReference>
<reference evidence="2" key="1">
    <citation type="submission" date="2021-10" db="EMBL/GenBank/DDBJ databases">
        <title>Anaerobic single-cell dispensing facilitates the cultivation of human gut bacteria.</title>
        <authorList>
            <person name="Afrizal A."/>
        </authorList>
    </citation>
    <scope>NUCLEOTIDE SEQUENCE</scope>
    <source>
        <strain evidence="2">CLA-AA-H233</strain>
    </source>
</reference>
<feature type="chain" id="PRO_5045955000" evidence="1">
    <location>
        <begin position="25"/>
        <end position="162"/>
    </location>
</feature>
<sequence>MKKKFVVAVAAVVMAAVMSVSAFAADDVKVPSITGDATGPASEIFVPQSNAEASATANAAYNTLASTEGSVADKLTALAGGKATADAAAAAGVKSANDLSVRAIGDVLVEGEVSVSVNGIGNVAVIMYLDSNGNWVVTTARVVNGRVIFSLPYPTTVVILSI</sequence>
<comment type="caution">
    <text evidence="2">The sequence shown here is derived from an EMBL/GenBank/DDBJ whole genome shotgun (WGS) entry which is preliminary data.</text>
</comment>
<accession>A0ABS8F8S2</accession>
<gene>
    <name evidence="2" type="ORF">LKD23_07725</name>
</gene>
<dbReference type="Proteomes" id="UP001430637">
    <property type="component" value="Unassembled WGS sequence"/>
</dbReference>
<proteinExistence type="predicted"/>
<name>A0ABS8F8S2_9FIRM</name>
<keyword evidence="3" id="KW-1185">Reference proteome</keyword>
<evidence type="ECO:0000313" key="3">
    <source>
        <dbReference type="Proteomes" id="UP001430637"/>
    </source>
</evidence>
<evidence type="ECO:0000313" key="2">
    <source>
        <dbReference type="EMBL" id="MCC2199639.1"/>
    </source>
</evidence>